<dbReference type="VEuPathDB" id="AmoebaDB:DICPUDRAFT_59083"/>
<feature type="compositionally biased region" description="Low complexity" evidence="18">
    <location>
        <begin position="70"/>
        <end position="86"/>
    </location>
</feature>
<dbReference type="EMBL" id="GL871506">
    <property type="protein sequence ID" value="EGC28981.1"/>
    <property type="molecule type" value="Genomic_DNA"/>
</dbReference>
<dbReference type="InterPro" id="IPR045132">
    <property type="entry name" value="UBE4"/>
</dbReference>
<evidence type="ECO:0000256" key="15">
    <source>
        <dbReference type="ARBA" id="ARBA00081821"/>
    </source>
</evidence>
<comment type="pathway">
    <text evidence="4">Protein modification; protein ubiquitination.</text>
</comment>
<dbReference type="STRING" id="5786.F1A496"/>
<organism evidence="20 21">
    <name type="scientific">Dictyostelium purpureum</name>
    <name type="common">Slime mold</name>
    <dbReference type="NCBI Taxonomy" id="5786"/>
    <lineage>
        <taxon>Eukaryota</taxon>
        <taxon>Amoebozoa</taxon>
        <taxon>Evosea</taxon>
        <taxon>Eumycetozoa</taxon>
        <taxon>Dictyostelia</taxon>
        <taxon>Dictyosteliales</taxon>
        <taxon>Dictyosteliaceae</taxon>
        <taxon>Dictyostelium</taxon>
    </lineage>
</organism>
<keyword evidence="21" id="KW-1185">Reference proteome</keyword>
<dbReference type="GO" id="GO:0030587">
    <property type="term" value="P:sorocarp development"/>
    <property type="evidence" value="ECO:0007669"/>
    <property type="project" value="EnsemblProtists"/>
</dbReference>
<evidence type="ECO:0000256" key="8">
    <source>
        <dbReference type="ARBA" id="ARBA00022553"/>
    </source>
</evidence>
<evidence type="ECO:0000313" key="21">
    <source>
        <dbReference type="Proteomes" id="UP000001064"/>
    </source>
</evidence>
<comment type="catalytic activity">
    <reaction evidence="1">
        <text>S-ubiquitinyl-[E2 ubiquitin-conjugating enzyme]-L-cysteine + [acceptor protein]-L-lysine = [E2 ubiquitin-conjugating enzyme]-L-cysteine + N(6)-ubiquitinyl-[acceptor protein]-L-lysine.</text>
        <dbReference type="EC" id="2.3.2.27"/>
    </reaction>
</comment>
<dbReference type="PROSITE" id="PS51698">
    <property type="entry name" value="U_BOX"/>
    <property type="match status" value="1"/>
</dbReference>
<evidence type="ECO:0000259" key="19">
    <source>
        <dbReference type="PROSITE" id="PS51698"/>
    </source>
</evidence>
<evidence type="ECO:0000256" key="1">
    <source>
        <dbReference type="ARBA" id="ARBA00000900"/>
    </source>
</evidence>
<proteinExistence type="inferred from homology"/>
<dbReference type="PANTHER" id="PTHR13931">
    <property type="entry name" value="UBIQUITINATION FACTOR E4"/>
    <property type="match status" value="1"/>
</dbReference>
<keyword evidence="10" id="KW-0833">Ubl conjugation pathway</keyword>
<feature type="compositionally biased region" description="Low complexity" evidence="18">
    <location>
        <begin position="20"/>
        <end position="34"/>
    </location>
</feature>
<feature type="compositionally biased region" description="Basic and acidic residues" evidence="18">
    <location>
        <begin position="35"/>
        <end position="52"/>
    </location>
</feature>
<dbReference type="GO" id="GO:0005737">
    <property type="term" value="C:cytoplasm"/>
    <property type="evidence" value="ECO:0000318"/>
    <property type="project" value="GO_Central"/>
</dbReference>
<dbReference type="GO" id="GO:0000209">
    <property type="term" value="P:protein polyubiquitination"/>
    <property type="evidence" value="ECO:0000318"/>
    <property type="project" value="GO_Central"/>
</dbReference>
<comment type="function">
    <text evidence="13">Ubiquitin-protein ligase that probably functions as an E3 ligase in conjunction with specific E1 and E2 ligases. May also function as an E4 ligase mediating the assembly of polyubiquitin chains on substrates ubiquitinated by another E3 ubiquitin ligase. May regulate myosin assembly in striated muscles together with STUB1 and VCP/p97 by targeting myosin chaperone UNC45B for proteasomal degradation.</text>
</comment>
<dbReference type="Pfam" id="PF04564">
    <property type="entry name" value="U-box"/>
    <property type="match status" value="1"/>
</dbReference>
<dbReference type="Gene3D" id="3.30.40.10">
    <property type="entry name" value="Zinc/RING finger domain, C3HC4 (zinc finger)"/>
    <property type="match status" value="1"/>
</dbReference>
<keyword evidence="9" id="KW-0808">Transferase</keyword>
<reference evidence="21" key="1">
    <citation type="journal article" date="2011" name="Genome Biol.">
        <title>Comparative genomics of the social amoebae Dictyostelium discoideum and Dictyostelium purpureum.</title>
        <authorList>
            <consortium name="US DOE Joint Genome Institute (JGI-PGF)"/>
            <person name="Sucgang R."/>
            <person name="Kuo A."/>
            <person name="Tian X."/>
            <person name="Salerno W."/>
            <person name="Parikh A."/>
            <person name="Feasley C.L."/>
            <person name="Dalin E."/>
            <person name="Tu H."/>
            <person name="Huang E."/>
            <person name="Barry K."/>
            <person name="Lindquist E."/>
            <person name="Shapiro H."/>
            <person name="Bruce D."/>
            <person name="Schmutz J."/>
            <person name="Salamov A."/>
            <person name="Fey P."/>
            <person name="Gaudet P."/>
            <person name="Anjard C."/>
            <person name="Babu M.M."/>
            <person name="Basu S."/>
            <person name="Bushmanova Y."/>
            <person name="van der Wel H."/>
            <person name="Katoh-Kurasawa M."/>
            <person name="Dinh C."/>
            <person name="Coutinho P.M."/>
            <person name="Saito T."/>
            <person name="Elias M."/>
            <person name="Schaap P."/>
            <person name="Kay R.R."/>
            <person name="Henrissat B."/>
            <person name="Eichinger L."/>
            <person name="Rivero F."/>
            <person name="Putnam N.H."/>
            <person name="West C.M."/>
            <person name="Loomis W.F."/>
            <person name="Chisholm R.L."/>
            <person name="Shaulsky G."/>
            <person name="Strassmann J.E."/>
            <person name="Queller D.C."/>
            <person name="Kuspa A."/>
            <person name="Grigoriev I.V."/>
        </authorList>
    </citation>
    <scope>NUCLEOTIDE SEQUENCE [LARGE SCALE GENOMIC DNA]</scope>
    <source>
        <strain evidence="21">QSDP1</strain>
    </source>
</reference>
<evidence type="ECO:0000313" key="20">
    <source>
        <dbReference type="EMBL" id="EGC28981.1"/>
    </source>
</evidence>
<evidence type="ECO:0000256" key="14">
    <source>
        <dbReference type="ARBA" id="ARBA00072779"/>
    </source>
</evidence>
<keyword evidence="11" id="KW-0007">Acetylation</keyword>
<dbReference type="PANTHER" id="PTHR13931:SF2">
    <property type="entry name" value="UBIQUITIN CONJUGATION FACTOR E4 B"/>
    <property type="match status" value="1"/>
</dbReference>
<evidence type="ECO:0000256" key="16">
    <source>
        <dbReference type="ARBA" id="ARBA00083610"/>
    </source>
</evidence>
<dbReference type="eggNOG" id="KOG2042">
    <property type="taxonomic scope" value="Eukaryota"/>
</dbReference>
<sequence>MKKMFLKFGRGGGDDDGNENNDNNNNNSNNNNSNSDDKMNVDEDRRKRLQRFEVPEEQLIVAAQQLEQQKQQQQQPVKQQSPPLKSAQMDVTPAPLVQKPATTTATTAASKPTSPTAPTAASKDTIRQCEIPMGEYNYYILEKLFLIYLSPPSNQQPKSIYLKSVVESLKEDIPSDGSVLTLEKPILDKIIVERLSVKVPGVTAVEFLIGSYNRIQQAKKKKLPLNEQVLKDSIELILLYFGLVLTIPDMFQGTSSSYGSGSVQLMPYLCGETTEELSDQFVSQFLEEYQEDLEPIVEPIFLDLIKVMSSITLTGSIFPYYRVFSRLVQFKKISEVLVKLPCWVDPSFNGKDMERKTVLGSLFMPSSASDDGMALKHFFANASTMDRNSISDSFLSIRQIQTNIHNSLLDLLKGFLKAHPDNKEAFLSWVVPVIEKNLERNKMQVDRAKACSDGFALNLCAVLVLLCESFVDISFSKVSMVETGFLLSGKRHDISKDTRLCANEQQAEEWTKDGSIPKAQDHTNFITECFFVTLRALHIGINSTFEKLKMIGRNLQDLENNKKVLLDSKQKWFGTPQGKLYENQLELLTKKEDLLKGITYSIDAQLFEPVFLQKTALFLLFATNWLLKVINPNNQPLPLALPAPKVFASLPEFCIEDVVDFFTFVIGNFSQALQYVQLDSLMKFFISILATPEYVKNPYLKAKIIEIVSQFVPSQHNKGNPLLLECNAEIKDHLVLSLMRFYVDIEFTGGHNQFYEKFTYRHYSSVILKYLWSVPDFRKKFFETPKDPIFIKFVNMLINDSTYVLDEALAKLIKIKENQILFDDPNWDKNLTPEQRKEKVEQNDLNERICKSNLSLANSNIDMMLYLSSDKIMLVGFLRPELIDRISAMMNYFLAQIVGPKCTNLKVREPEKYHFNPKQLLNQLTEIYVNFSKEPRFLQSVVRDGRSFKVSIFETTERILQRERIKNDQDMQDFSALVKKLEKVAAEEEAAEEELGEIPDEFCDPILSTLMTDPVILPSSKTVIDRQTILRHLLSDQTDPFNRSVLTPEMLIDDVETKAKIEKWLNDKKKK</sequence>
<dbReference type="EC" id="2.3.2.27" evidence="6"/>
<dbReference type="InterPro" id="IPR013083">
    <property type="entry name" value="Znf_RING/FYVE/PHD"/>
</dbReference>
<dbReference type="InterPro" id="IPR019474">
    <property type="entry name" value="Ub_conjug_fac_E4_core"/>
</dbReference>
<dbReference type="OMA" id="WLTEIAM"/>
<feature type="region of interest" description="Disordered" evidence="18">
    <location>
        <begin position="1"/>
        <end position="52"/>
    </location>
</feature>
<dbReference type="InterPro" id="IPR003613">
    <property type="entry name" value="Ubox_domain"/>
</dbReference>
<dbReference type="AlphaFoldDB" id="F1A496"/>
<evidence type="ECO:0000256" key="2">
    <source>
        <dbReference type="ARBA" id="ARBA00004123"/>
    </source>
</evidence>
<gene>
    <name evidence="20" type="ORF">DICPUDRAFT_59083</name>
</gene>
<dbReference type="KEGG" id="dpp:DICPUDRAFT_59083"/>
<dbReference type="RefSeq" id="XP_003294490.1">
    <property type="nucleotide sequence ID" value="XM_003294442.1"/>
</dbReference>
<dbReference type="OrthoDB" id="20295at2759"/>
<feature type="coiled-coil region" evidence="17">
    <location>
        <begin position="541"/>
        <end position="568"/>
    </location>
</feature>
<evidence type="ECO:0000256" key="17">
    <source>
        <dbReference type="SAM" id="Coils"/>
    </source>
</evidence>
<evidence type="ECO:0000256" key="7">
    <source>
        <dbReference type="ARBA" id="ARBA00022490"/>
    </source>
</evidence>
<evidence type="ECO:0000256" key="6">
    <source>
        <dbReference type="ARBA" id="ARBA00012483"/>
    </source>
</evidence>
<dbReference type="GO" id="GO:0000151">
    <property type="term" value="C:ubiquitin ligase complex"/>
    <property type="evidence" value="ECO:0007669"/>
    <property type="project" value="InterPro"/>
</dbReference>
<comment type="subcellular location">
    <subcellularLocation>
        <location evidence="3">Cytoplasm</location>
    </subcellularLocation>
    <subcellularLocation>
        <location evidence="2">Nucleus</location>
    </subcellularLocation>
</comment>
<evidence type="ECO:0000256" key="3">
    <source>
        <dbReference type="ARBA" id="ARBA00004496"/>
    </source>
</evidence>
<keyword evidence="12" id="KW-0539">Nucleus</keyword>
<feature type="region of interest" description="Disordered" evidence="18">
    <location>
        <begin position="70"/>
        <end position="90"/>
    </location>
</feature>
<evidence type="ECO:0000256" key="9">
    <source>
        <dbReference type="ARBA" id="ARBA00022679"/>
    </source>
</evidence>
<dbReference type="GeneID" id="10506798"/>
<keyword evidence="8" id="KW-0597">Phosphoprotein</keyword>
<name>F1A496_DICPU</name>
<evidence type="ECO:0000256" key="4">
    <source>
        <dbReference type="ARBA" id="ARBA00004906"/>
    </source>
</evidence>
<dbReference type="SUPFAM" id="SSF57850">
    <property type="entry name" value="RING/U-box"/>
    <property type="match status" value="1"/>
</dbReference>
<evidence type="ECO:0000256" key="13">
    <source>
        <dbReference type="ARBA" id="ARBA00056267"/>
    </source>
</evidence>
<dbReference type="InParanoid" id="F1A496"/>
<dbReference type="Proteomes" id="UP000001064">
    <property type="component" value="Unassembled WGS sequence"/>
</dbReference>
<dbReference type="GO" id="GO:0006511">
    <property type="term" value="P:ubiquitin-dependent protein catabolic process"/>
    <property type="evidence" value="ECO:0007669"/>
    <property type="project" value="InterPro"/>
</dbReference>
<keyword evidence="17" id="KW-0175">Coiled coil</keyword>
<dbReference type="CDD" id="cd16657">
    <property type="entry name" value="RING-Ubox_UBE4A"/>
    <property type="match status" value="1"/>
</dbReference>
<dbReference type="FunFam" id="3.30.40.10:FF:000060">
    <property type="entry name" value="ubiquitin conjugation factor E4 B"/>
    <property type="match status" value="1"/>
</dbReference>
<accession>F1A496</accession>
<dbReference type="UniPathway" id="UPA00143"/>
<dbReference type="GO" id="GO:0036503">
    <property type="term" value="P:ERAD pathway"/>
    <property type="evidence" value="ECO:0000318"/>
    <property type="project" value="GO_Central"/>
</dbReference>
<evidence type="ECO:0000256" key="10">
    <source>
        <dbReference type="ARBA" id="ARBA00022786"/>
    </source>
</evidence>
<evidence type="ECO:0000256" key="5">
    <source>
        <dbReference type="ARBA" id="ARBA00007434"/>
    </source>
</evidence>
<evidence type="ECO:0000256" key="12">
    <source>
        <dbReference type="ARBA" id="ARBA00023242"/>
    </source>
</evidence>
<feature type="region of interest" description="Disordered" evidence="18">
    <location>
        <begin position="102"/>
        <end position="123"/>
    </location>
</feature>
<dbReference type="SMART" id="SM00504">
    <property type="entry name" value="Ubox"/>
    <property type="match status" value="1"/>
</dbReference>
<evidence type="ECO:0000256" key="11">
    <source>
        <dbReference type="ARBA" id="ARBA00022990"/>
    </source>
</evidence>
<feature type="domain" description="U-box" evidence="19">
    <location>
        <begin position="997"/>
        <end position="1071"/>
    </location>
</feature>
<comment type="similarity">
    <text evidence="5">Belongs to the ubiquitin conjugation factor E4 family.</text>
</comment>
<dbReference type="FunCoup" id="F1A496">
    <property type="interactions" value="1398"/>
</dbReference>
<keyword evidence="7" id="KW-0963">Cytoplasm</keyword>
<evidence type="ECO:0000256" key="18">
    <source>
        <dbReference type="SAM" id="MobiDB-lite"/>
    </source>
</evidence>
<dbReference type="GO" id="GO:0005634">
    <property type="term" value="C:nucleus"/>
    <property type="evidence" value="ECO:0000318"/>
    <property type="project" value="GO_Central"/>
</dbReference>
<dbReference type="Pfam" id="PF10408">
    <property type="entry name" value="Ufd2P_core"/>
    <property type="match status" value="1"/>
</dbReference>
<protein>
    <recommendedName>
        <fullName evidence="14">Ubiquitin conjugation factor E4 B</fullName>
        <ecNumber evidence="6">2.3.2.27</ecNumber>
    </recommendedName>
    <alternativeName>
        <fullName evidence="16">RING-type E3 ubiquitin transferase E4 B</fullName>
    </alternativeName>
    <alternativeName>
        <fullName evidence="15">Ubiquitin fusion degradation protein 2</fullName>
    </alternativeName>
</protein>
<dbReference type="GO" id="GO:0034450">
    <property type="term" value="F:ubiquitin-ubiquitin ligase activity"/>
    <property type="evidence" value="ECO:0000318"/>
    <property type="project" value="GO_Central"/>
</dbReference>